<reference evidence="2 3" key="1">
    <citation type="journal article" date="2018" name="Nat. Biotechnol.">
        <title>A standardized bacterial taxonomy based on genome phylogeny substantially revises the tree of life.</title>
        <authorList>
            <person name="Parks D.H."/>
            <person name="Chuvochina M."/>
            <person name="Waite D.W."/>
            <person name="Rinke C."/>
            <person name="Skarshewski A."/>
            <person name="Chaumeil P.A."/>
            <person name="Hugenholtz P."/>
        </authorList>
    </citation>
    <scope>NUCLEOTIDE SEQUENCE [LARGE SCALE GENOMIC DNA]</scope>
    <source>
        <strain evidence="2">UBA11306</strain>
    </source>
</reference>
<dbReference type="RefSeq" id="WP_022797306.1">
    <property type="nucleotide sequence ID" value="NZ_JBQEAI010000058.1"/>
</dbReference>
<protein>
    <recommendedName>
        <fullName evidence="4">LURP-one-related family protein</fullName>
    </recommendedName>
</protein>
<name>A0A3D4S556_9ENTE</name>
<dbReference type="InterPro" id="IPR007612">
    <property type="entry name" value="LOR"/>
</dbReference>
<accession>A0A3D4S556</accession>
<dbReference type="Proteomes" id="UP000262195">
    <property type="component" value="Unassembled WGS sequence"/>
</dbReference>
<evidence type="ECO:0000256" key="1">
    <source>
        <dbReference type="ARBA" id="ARBA00005437"/>
    </source>
</evidence>
<dbReference type="EMBL" id="DQHO01000030">
    <property type="protein sequence ID" value="HCS93975.1"/>
    <property type="molecule type" value="Genomic_DNA"/>
</dbReference>
<dbReference type="Gene3D" id="2.40.160.200">
    <property type="entry name" value="LURP1-related"/>
    <property type="match status" value="1"/>
</dbReference>
<comment type="caution">
    <text evidence="2">The sequence shown here is derived from an EMBL/GenBank/DDBJ whole genome shotgun (WGS) entry which is preliminary data.</text>
</comment>
<dbReference type="Pfam" id="PF04525">
    <property type="entry name" value="LOR"/>
    <property type="match status" value="1"/>
</dbReference>
<gene>
    <name evidence="2" type="ORF">DIW15_04630</name>
</gene>
<comment type="similarity">
    <text evidence="1">Belongs to the LOR family.</text>
</comment>
<dbReference type="InterPro" id="IPR025659">
    <property type="entry name" value="Tubby-like_C"/>
</dbReference>
<dbReference type="InterPro" id="IPR038595">
    <property type="entry name" value="LOR_sf"/>
</dbReference>
<evidence type="ECO:0008006" key="4">
    <source>
        <dbReference type="Google" id="ProtNLM"/>
    </source>
</evidence>
<proteinExistence type="inferred from homology"/>
<evidence type="ECO:0000313" key="2">
    <source>
        <dbReference type="EMBL" id="HCS93975.1"/>
    </source>
</evidence>
<evidence type="ECO:0000313" key="3">
    <source>
        <dbReference type="Proteomes" id="UP000262195"/>
    </source>
</evidence>
<dbReference type="AlphaFoldDB" id="A0A3D4S556"/>
<organism evidence="2 3">
    <name type="scientific">Bavariicoccus seileri</name>
    <dbReference type="NCBI Taxonomy" id="549685"/>
    <lineage>
        <taxon>Bacteria</taxon>
        <taxon>Bacillati</taxon>
        <taxon>Bacillota</taxon>
        <taxon>Bacilli</taxon>
        <taxon>Lactobacillales</taxon>
        <taxon>Enterococcaceae</taxon>
        <taxon>Bavariicoccus</taxon>
    </lineage>
</organism>
<dbReference type="SUPFAM" id="SSF54518">
    <property type="entry name" value="Tubby C-terminal domain-like"/>
    <property type="match status" value="1"/>
</dbReference>
<sequence>MQQLYMKQKVFSIGEKFTVTDDRENPIYTVAGSFMQIPKTFRIYDQDGDNVCTITKKVFSLLPKFFVNIEGQPTITIIKEFTLFKPRYTIDSGDISVTGDWWDMDFEVSAAGSPIAQISKKWFSWGDTYQITVFDDDKRDLIVSLVVAIDRVKADQAASSSSSSSS</sequence>